<dbReference type="AlphaFoldDB" id="A0AAP8GGC3"/>
<keyword evidence="1" id="KW-0540">Nuclease</keyword>
<gene>
    <name evidence="1" type="ORF">CGZ54_28815</name>
</gene>
<accession>A0AAP8GGC3</accession>
<reference evidence="1 2" key="1">
    <citation type="submission" date="2017-07" db="EMBL/GenBank/DDBJ databases">
        <title>Draft genome sequence of Enterobacter cloacae ST128, a clinical strain coproducing KPC-2 and NDM-1 carbapenemases.</title>
        <authorList>
            <person name="Li X."/>
        </authorList>
    </citation>
    <scope>NUCLEOTIDE SEQUENCE [LARGE SCALE GENOMIC DNA]</scope>
    <source>
        <strain evidence="1 2">HBY</strain>
    </source>
</reference>
<evidence type="ECO:0000313" key="2">
    <source>
        <dbReference type="Proteomes" id="UP000231328"/>
    </source>
</evidence>
<organism evidence="1 2">
    <name type="scientific">Enterobacter hormaechei</name>
    <dbReference type="NCBI Taxonomy" id="158836"/>
    <lineage>
        <taxon>Bacteria</taxon>
        <taxon>Pseudomonadati</taxon>
        <taxon>Pseudomonadota</taxon>
        <taxon>Gammaproteobacteria</taxon>
        <taxon>Enterobacterales</taxon>
        <taxon>Enterobacteriaceae</taxon>
        <taxon>Enterobacter</taxon>
        <taxon>Enterobacter cloacae complex</taxon>
    </lineage>
</organism>
<sequence length="39" mass="4308">MSVVKLIVDHMETWTSALQTRSTAVRGSSGKIDLYGIKK</sequence>
<comment type="caution">
    <text evidence="1">The sequence shown here is derived from an EMBL/GenBank/DDBJ whole genome shotgun (WGS) entry which is preliminary data.</text>
</comment>
<keyword evidence="1" id="KW-0378">Hydrolase</keyword>
<feature type="non-terminal residue" evidence="1">
    <location>
        <position position="39"/>
    </location>
</feature>
<keyword evidence="1" id="KW-0255">Endonuclease</keyword>
<dbReference type="Proteomes" id="UP000231328">
    <property type="component" value="Unassembled WGS sequence"/>
</dbReference>
<dbReference type="GO" id="GO:0004519">
    <property type="term" value="F:endonuclease activity"/>
    <property type="evidence" value="ECO:0007669"/>
    <property type="project" value="UniProtKB-KW"/>
</dbReference>
<evidence type="ECO:0000313" key="1">
    <source>
        <dbReference type="EMBL" id="PJG36369.1"/>
    </source>
</evidence>
<protein>
    <submittedName>
        <fullName evidence="1">Restriction endonuclease</fullName>
    </submittedName>
</protein>
<name>A0AAP8GGC3_9ENTR</name>
<proteinExistence type="predicted"/>
<dbReference type="EMBL" id="NMVR01000329">
    <property type="protein sequence ID" value="PJG36369.1"/>
    <property type="molecule type" value="Genomic_DNA"/>
</dbReference>